<reference evidence="1 2" key="1">
    <citation type="submission" date="2018-07" db="EMBL/GenBank/DDBJ databases">
        <title>Genomic Encyclopedia of Type Strains, Phase III (KMG-III): the genomes of soil and plant-associated and newly described type strains.</title>
        <authorList>
            <person name="Whitman W."/>
        </authorList>
    </citation>
    <scope>NUCLEOTIDE SEQUENCE [LARGE SCALE GENOMIC DNA]</scope>
    <source>
        <strain evidence="1 2">CECT 7958</strain>
    </source>
</reference>
<comment type="caution">
    <text evidence="1">The sequence shown here is derived from an EMBL/GenBank/DDBJ whole genome shotgun (WGS) entry which is preliminary data.</text>
</comment>
<dbReference type="Proteomes" id="UP000253436">
    <property type="component" value="Unassembled WGS sequence"/>
</dbReference>
<dbReference type="AlphaFoldDB" id="A0A368ZNX9"/>
<evidence type="ECO:0000313" key="1">
    <source>
        <dbReference type="EMBL" id="RCW93633.1"/>
    </source>
</evidence>
<dbReference type="RefSeq" id="WP_114308144.1">
    <property type="nucleotide sequence ID" value="NZ_QPJO01000001.1"/>
</dbReference>
<keyword evidence="2" id="KW-1185">Reference proteome</keyword>
<protein>
    <submittedName>
        <fullName evidence="1">Uncharacterized protein</fullName>
    </submittedName>
</protein>
<dbReference type="OrthoDB" id="1134968at2"/>
<dbReference type="EMBL" id="QPJO01000001">
    <property type="protein sequence ID" value="RCW93633.1"/>
    <property type="molecule type" value="Genomic_DNA"/>
</dbReference>
<evidence type="ECO:0000313" key="2">
    <source>
        <dbReference type="Proteomes" id="UP000253436"/>
    </source>
</evidence>
<gene>
    <name evidence="1" type="ORF">DFQ08_101430</name>
</gene>
<organism evidence="1 2">
    <name type="scientific">Winogradskyella arenosi</name>
    <dbReference type="NCBI Taxonomy" id="533325"/>
    <lineage>
        <taxon>Bacteria</taxon>
        <taxon>Pseudomonadati</taxon>
        <taxon>Bacteroidota</taxon>
        <taxon>Flavobacteriia</taxon>
        <taxon>Flavobacteriales</taxon>
        <taxon>Flavobacteriaceae</taxon>
        <taxon>Winogradskyella</taxon>
    </lineage>
</organism>
<accession>A0A368ZNX9</accession>
<proteinExistence type="predicted"/>
<sequence length="143" mass="16211">MKKDCNYCQNEFNARRKNHIYCSNSCKTLASYKRNNYKYVAGHYEKKEITITKNRENVSNLVLNAIKELENKIEVIAAQPEINSSSISNSAIGSAAVDVSVYAAKKLFAPHTLSATKGDMEILKKEINELKFLISRKNNSLFQ</sequence>
<name>A0A368ZNX9_9FLAO</name>